<name>A0A964UW54_9ACTN</name>
<dbReference type="Proteomes" id="UP000598297">
    <property type="component" value="Unassembled WGS sequence"/>
</dbReference>
<dbReference type="EMBL" id="JAAAHS010000511">
    <property type="protein sequence ID" value="NBE56524.1"/>
    <property type="molecule type" value="Genomic_DNA"/>
</dbReference>
<proteinExistence type="predicted"/>
<feature type="compositionally biased region" description="Polar residues" evidence="1">
    <location>
        <begin position="1"/>
        <end position="12"/>
    </location>
</feature>
<evidence type="ECO:0000256" key="1">
    <source>
        <dbReference type="SAM" id="MobiDB-lite"/>
    </source>
</evidence>
<accession>A0A964UW54</accession>
<evidence type="ECO:0000313" key="3">
    <source>
        <dbReference type="Proteomes" id="UP000598297"/>
    </source>
</evidence>
<dbReference type="OrthoDB" id="4302289at2"/>
<protein>
    <submittedName>
        <fullName evidence="2">Uncharacterized protein</fullName>
    </submittedName>
</protein>
<sequence length="116" mass="12584">MPSETQDPGQQPHNPPPATPEQALAIFRSRYAEPKRADGSPLELGVHEFDEGFLIYPVLEPVDAPGGVPAGPAEPGGGKIVVSKENGKSYATPNFPTEQAIALWKRNRARERERNS</sequence>
<reference evidence="2" key="1">
    <citation type="submission" date="2020-01" db="EMBL/GenBank/DDBJ databases">
        <title>Whole-genome analyses of novel actinobacteria.</title>
        <authorList>
            <person name="Sahin N."/>
        </authorList>
    </citation>
    <scope>NUCLEOTIDE SEQUENCE</scope>
    <source>
        <strain evidence="2">YC537</strain>
    </source>
</reference>
<gene>
    <name evidence="2" type="ORF">GUY60_34865</name>
</gene>
<keyword evidence="3" id="KW-1185">Reference proteome</keyword>
<dbReference type="AlphaFoldDB" id="A0A964UW54"/>
<dbReference type="RefSeq" id="WP_161705273.1">
    <property type="nucleotide sequence ID" value="NZ_JAAAHS010000511.1"/>
</dbReference>
<evidence type="ECO:0000313" key="2">
    <source>
        <dbReference type="EMBL" id="NBE56524.1"/>
    </source>
</evidence>
<comment type="caution">
    <text evidence="2">The sequence shown here is derived from an EMBL/GenBank/DDBJ whole genome shotgun (WGS) entry which is preliminary data.</text>
</comment>
<feature type="region of interest" description="Disordered" evidence="1">
    <location>
        <begin position="1"/>
        <end position="21"/>
    </location>
</feature>
<organism evidence="2 3">
    <name type="scientific">Streptomyces boluensis</name>
    <dbReference type="NCBI Taxonomy" id="1775135"/>
    <lineage>
        <taxon>Bacteria</taxon>
        <taxon>Bacillati</taxon>
        <taxon>Actinomycetota</taxon>
        <taxon>Actinomycetes</taxon>
        <taxon>Kitasatosporales</taxon>
        <taxon>Streptomycetaceae</taxon>
        <taxon>Streptomyces</taxon>
    </lineage>
</organism>